<dbReference type="Pfam" id="PF00188">
    <property type="entry name" value="CAP"/>
    <property type="match status" value="1"/>
</dbReference>
<accession>A0ABS1KSD9</accession>
<keyword evidence="3" id="KW-1185">Reference proteome</keyword>
<dbReference type="RefSeq" id="WP_202010530.1">
    <property type="nucleotide sequence ID" value="NZ_JAERRB010000004.1"/>
</dbReference>
<proteinExistence type="predicted"/>
<feature type="domain" description="SCP" evidence="1">
    <location>
        <begin position="41"/>
        <end position="151"/>
    </location>
</feature>
<protein>
    <recommendedName>
        <fullName evidence="1">SCP domain-containing protein</fullName>
    </recommendedName>
</protein>
<evidence type="ECO:0000259" key="1">
    <source>
        <dbReference type="Pfam" id="PF00188"/>
    </source>
</evidence>
<dbReference type="InterPro" id="IPR035940">
    <property type="entry name" value="CAP_sf"/>
</dbReference>
<evidence type="ECO:0000313" key="3">
    <source>
        <dbReference type="Proteomes" id="UP000613030"/>
    </source>
</evidence>
<reference evidence="2 3" key="1">
    <citation type="submission" date="2021-01" db="EMBL/GenBank/DDBJ databases">
        <title>Chryseolinea sp. Jin1 Genome sequencing and assembly.</title>
        <authorList>
            <person name="Kim I."/>
        </authorList>
    </citation>
    <scope>NUCLEOTIDE SEQUENCE [LARGE SCALE GENOMIC DNA]</scope>
    <source>
        <strain evidence="2 3">Jin1</strain>
    </source>
</reference>
<name>A0ABS1KSD9_9BACT</name>
<dbReference type="Gene3D" id="3.40.33.10">
    <property type="entry name" value="CAP"/>
    <property type="match status" value="1"/>
</dbReference>
<gene>
    <name evidence="2" type="ORF">JI741_14140</name>
</gene>
<sequence>MKMLSRLLAVSLLLTGLAGFHERSQLAPAVCVSTEEKKLYDLIMDYRREHHLESIPLSAKLSLVAQTHARDLSEHYAFDPKNKCNPHSWSSHGKWTSCCYTNDHKKASCMWTKPQEIAAYSGNGFEIAYFSSIGASAQEGLDGWKVSPGHNPLLINLGTWEKVKWKAIGIGIYKEYGLVWFGEVDDASTPENCL</sequence>
<dbReference type="Proteomes" id="UP000613030">
    <property type="component" value="Unassembled WGS sequence"/>
</dbReference>
<evidence type="ECO:0000313" key="2">
    <source>
        <dbReference type="EMBL" id="MBL0742366.1"/>
    </source>
</evidence>
<dbReference type="EMBL" id="JAERRB010000004">
    <property type="protein sequence ID" value="MBL0742366.1"/>
    <property type="molecule type" value="Genomic_DNA"/>
</dbReference>
<organism evidence="2 3">
    <name type="scientific">Chryseolinea lacunae</name>
    <dbReference type="NCBI Taxonomy" id="2801331"/>
    <lineage>
        <taxon>Bacteria</taxon>
        <taxon>Pseudomonadati</taxon>
        <taxon>Bacteroidota</taxon>
        <taxon>Cytophagia</taxon>
        <taxon>Cytophagales</taxon>
        <taxon>Fulvivirgaceae</taxon>
        <taxon>Chryseolinea</taxon>
    </lineage>
</organism>
<comment type="caution">
    <text evidence="2">The sequence shown here is derived from an EMBL/GenBank/DDBJ whole genome shotgun (WGS) entry which is preliminary data.</text>
</comment>
<dbReference type="InterPro" id="IPR014044">
    <property type="entry name" value="CAP_dom"/>
</dbReference>